<reference evidence="3" key="1">
    <citation type="submission" date="2023-03" db="EMBL/GenBank/DDBJ databases">
        <title>Massive genome expansion in bonnet fungi (Mycena s.s.) driven by repeated elements and novel gene families across ecological guilds.</title>
        <authorList>
            <consortium name="Lawrence Berkeley National Laboratory"/>
            <person name="Harder C.B."/>
            <person name="Miyauchi S."/>
            <person name="Viragh M."/>
            <person name="Kuo A."/>
            <person name="Thoen E."/>
            <person name="Andreopoulos B."/>
            <person name="Lu D."/>
            <person name="Skrede I."/>
            <person name="Drula E."/>
            <person name="Henrissat B."/>
            <person name="Morin E."/>
            <person name="Kohler A."/>
            <person name="Barry K."/>
            <person name="LaButti K."/>
            <person name="Morin E."/>
            <person name="Salamov A."/>
            <person name="Lipzen A."/>
            <person name="Mereny Z."/>
            <person name="Hegedus B."/>
            <person name="Baldrian P."/>
            <person name="Stursova M."/>
            <person name="Weitz H."/>
            <person name="Taylor A."/>
            <person name="Grigoriev I.V."/>
            <person name="Nagy L.G."/>
            <person name="Martin F."/>
            <person name="Kauserud H."/>
        </authorList>
    </citation>
    <scope>NUCLEOTIDE SEQUENCE</scope>
    <source>
        <strain evidence="3">9144</strain>
    </source>
</reference>
<keyword evidence="2" id="KW-0732">Signal</keyword>
<protein>
    <submittedName>
        <fullName evidence="3">Lactonase, 7-bladed beta-propeller-domain-containing protein</fullName>
    </submittedName>
</protein>
<evidence type="ECO:0000313" key="4">
    <source>
        <dbReference type="Proteomes" id="UP001219525"/>
    </source>
</evidence>
<feature type="chain" id="PRO_5042056950" evidence="2">
    <location>
        <begin position="22"/>
        <end position="413"/>
    </location>
</feature>
<accession>A0AAD6V3L3</accession>
<proteinExistence type="inferred from homology"/>
<dbReference type="InterPro" id="IPR050282">
    <property type="entry name" value="Cycloisomerase_2"/>
</dbReference>
<evidence type="ECO:0000313" key="3">
    <source>
        <dbReference type="EMBL" id="KAJ7201652.1"/>
    </source>
</evidence>
<dbReference type="InterPro" id="IPR015943">
    <property type="entry name" value="WD40/YVTN_repeat-like_dom_sf"/>
</dbReference>
<sequence length="413" mass="43759">MRSMTATINLLLSLALTLVSARAVPPVLILAGAGNSVDAAILEFDPVAGSLAVKGYTSGGDNDFKGWFSRHPINPNIIISCNDQSTPFSIGNISSFLLDPASGNLTLLDKKNSGGIETPDGVSAAHTAFFPSGDVVGVANYYGQGASTFKFNAADGTIGEAINTDGILTWANYTIRNGQLPDDQNTSHPHEIVTHPFLPVLYIPDLGEDVLRSFTIGEGGKLTVQATYPQKLGSGPRHAAISSNGKFLYLLHELGVTLSVYSVDLSAHSTGRLTLLQEGVTIYPANATFSLTISAAEVRISNDGRFLYATNRNLTTTPFVEGDVVDTVSVYGINDDGRIKRIQSAAIPSSRGLRGFELSPATTTPNVGGQDYVVVGGQITNNTSVLKRSRIDGTLQFVASVPLRISPITFIWV</sequence>
<evidence type="ECO:0000256" key="2">
    <source>
        <dbReference type="SAM" id="SignalP"/>
    </source>
</evidence>
<feature type="signal peptide" evidence="2">
    <location>
        <begin position="1"/>
        <end position="21"/>
    </location>
</feature>
<keyword evidence="4" id="KW-1185">Reference proteome</keyword>
<dbReference type="EMBL" id="JARJCW010000058">
    <property type="protein sequence ID" value="KAJ7201652.1"/>
    <property type="molecule type" value="Genomic_DNA"/>
</dbReference>
<dbReference type="InterPro" id="IPR011045">
    <property type="entry name" value="N2O_reductase_N"/>
</dbReference>
<organism evidence="3 4">
    <name type="scientific">Mycena pura</name>
    <dbReference type="NCBI Taxonomy" id="153505"/>
    <lineage>
        <taxon>Eukaryota</taxon>
        <taxon>Fungi</taxon>
        <taxon>Dikarya</taxon>
        <taxon>Basidiomycota</taxon>
        <taxon>Agaricomycotina</taxon>
        <taxon>Agaricomycetes</taxon>
        <taxon>Agaricomycetidae</taxon>
        <taxon>Agaricales</taxon>
        <taxon>Marasmiineae</taxon>
        <taxon>Mycenaceae</taxon>
        <taxon>Mycena</taxon>
    </lineage>
</organism>
<evidence type="ECO:0000256" key="1">
    <source>
        <dbReference type="ARBA" id="ARBA00005564"/>
    </source>
</evidence>
<comment type="similarity">
    <text evidence="1">Belongs to the cycloisomerase 2 family.</text>
</comment>
<dbReference type="PANTHER" id="PTHR30344:SF1">
    <property type="entry name" value="6-PHOSPHOGLUCONOLACTONASE"/>
    <property type="match status" value="1"/>
</dbReference>
<dbReference type="Gene3D" id="2.130.10.10">
    <property type="entry name" value="YVTN repeat-like/Quinoprotein amine dehydrogenase"/>
    <property type="match status" value="1"/>
</dbReference>
<dbReference type="Pfam" id="PF10282">
    <property type="entry name" value="Lactonase"/>
    <property type="match status" value="1"/>
</dbReference>
<dbReference type="SUPFAM" id="SSF50974">
    <property type="entry name" value="Nitrous oxide reductase, N-terminal domain"/>
    <property type="match status" value="1"/>
</dbReference>
<dbReference type="PANTHER" id="PTHR30344">
    <property type="entry name" value="6-PHOSPHOGLUCONOLACTONASE-RELATED"/>
    <property type="match status" value="1"/>
</dbReference>
<comment type="caution">
    <text evidence="3">The sequence shown here is derived from an EMBL/GenBank/DDBJ whole genome shotgun (WGS) entry which is preliminary data.</text>
</comment>
<gene>
    <name evidence="3" type="ORF">GGX14DRAFT_464573</name>
</gene>
<name>A0AAD6V3L3_9AGAR</name>
<dbReference type="AlphaFoldDB" id="A0AAD6V3L3"/>
<dbReference type="GO" id="GO:0017057">
    <property type="term" value="F:6-phosphogluconolactonase activity"/>
    <property type="evidence" value="ECO:0007669"/>
    <property type="project" value="TreeGrafter"/>
</dbReference>
<dbReference type="Proteomes" id="UP001219525">
    <property type="component" value="Unassembled WGS sequence"/>
</dbReference>
<dbReference type="InterPro" id="IPR019405">
    <property type="entry name" value="Lactonase_7-beta_prop"/>
</dbReference>